<accession>A0A5J6SQW5</accession>
<dbReference type="Proteomes" id="UP000325517">
    <property type="component" value="Chromosome"/>
</dbReference>
<dbReference type="KEGG" id="psyo:PB01_17190"/>
<organism evidence="1 2">
    <name type="scientific">Psychrobacillus glaciei</name>
    <dbReference type="NCBI Taxonomy" id="2283160"/>
    <lineage>
        <taxon>Bacteria</taxon>
        <taxon>Bacillati</taxon>
        <taxon>Bacillota</taxon>
        <taxon>Bacilli</taxon>
        <taxon>Bacillales</taxon>
        <taxon>Bacillaceae</taxon>
        <taxon>Psychrobacillus</taxon>
    </lineage>
</organism>
<reference evidence="1 2" key="1">
    <citation type="submission" date="2018-07" db="EMBL/GenBank/DDBJ databases">
        <title>Complete genome sequence of Psychrobacillus sp. PB01, isolated from iceberg, and comparative genome analysis of Psychrobacillus strains.</title>
        <authorList>
            <person name="Lee P.C."/>
        </authorList>
    </citation>
    <scope>NUCLEOTIDE SEQUENCE [LARGE SCALE GENOMIC DNA]</scope>
    <source>
        <strain evidence="1 2">PB01</strain>
    </source>
</reference>
<sequence>MIGEDEQDLYKGIFNFGSYDYTNIYHQIKHKSSRIRVDKERQVDTLYLLEQLEKLTPEEFKKEEKVAKGFYLCPGWFFGGF</sequence>
<evidence type="ECO:0000313" key="1">
    <source>
        <dbReference type="EMBL" id="QFG00399.1"/>
    </source>
</evidence>
<dbReference type="OrthoDB" id="2973354at2"/>
<dbReference type="RefSeq" id="WP_151701281.1">
    <property type="nucleotide sequence ID" value="NZ_CP031223.1"/>
</dbReference>
<name>A0A5J6SQW5_9BACI</name>
<keyword evidence="2" id="KW-1185">Reference proteome</keyword>
<gene>
    <name evidence="1" type="ORF">PB01_17190</name>
</gene>
<dbReference type="EMBL" id="CP031223">
    <property type="protein sequence ID" value="QFG00399.1"/>
    <property type="molecule type" value="Genomic_DNA"/>
</dbReference>
<dbReference type="AlphaFoldDB" id="A0A5J6SQW5"/>
<protein>
    <submittedName>
        <fullName evidence="1">Uncharacterized protein</fullName>
    </submittedName>
</protein>
<evidence type="ECO:0000313" key="2">
    <source>
        <dbReference type="Proteomes" id="UP000325517"/>
    </source>
</evidence>
<proteinExistence type="predicted"/>